<accession>A0A645AGP8</accession>
<dbReference type="EMBL" id="VSSQ01012265">
    <property type="protein sequence ID" value="MPM48814.1"/>
    <property type="molecule type" value="Genomic_DNA"/>
</dbReference>
<sequence>MNAAEKEALSRIKELLQEFPDERYTPHVTREDLEALVKLIEKNAKK</sequence>
<name>A0A645AGP8_9ZZZZ</name>
<proteinExistence type="predicted"/>
<gene>
    <name evidence="1" type="ORF">SDC9_95541</name>
</gene>
<reference evidence="1" key="1">
    <citation type="submission" date="2019-08" db="EMBL/GenBank/DDBJ databases">
        <authorList>
            <person name="Kucharzyk K."/>
            <person name="Murdoch R.W."/>
            <person name="Higgins S."/>
            <person name="Loffler F."/>
        </authorList>
    </citation>
    <scope>NUCLEOTIDE SEQUENCE</scope>
</reference>
<comment type="caution">
    <text evidence="1">The sequence shown here is derived from an EMBL/GenBank/DDBJ whole genome shotgun (WGS) entry which is preliminary data.</text>
</comment>
<dbReference type="AlphaFoldDB" id="A0A645AGP8"/>
<protein>
    <submittedName>
        <fullName evidence="1">Uncharacterized protein</fullName>
    </submittedName>
</protein>
<evidence type="ECO:0000313" key="1">
    <source>
        <dbReference type="EMBL" id="MPM48814.1"/>
    </source>
</evidence>
<organism evidence="1">
    <name type="scientific">bioreactor metagenome</name>
    <dbReference type="NCBI Taxonomy" id="1076179"/>
    <lineage>
        <taxon>unclassified sequences</taxon>
        <taxon>metagenomes</taxon>
        <taxon>ecological metagenomes</taxon>
    </lineage>
</organism>